<dbReference type="InterPro" id="IPR001347">
    <property type="entry name" value="SIS_dom"/>
</dbReference>
<dbReference type="InterPro" id="IPR009057">
    <property type="entry name" value="Homeodomain-like_sf"/>
</dbReference>
<keyword evidence="2" id="KW-0238">DNA-binding</keyword>
<dbReference type="STRING" id="1192197.JBW_03170"/>
<keyword evidence="1" id="KW-0805">Transcription regulation</keyword>
<sequence>MFNIEEIQSLNELELSLYDYVSKSKDKVIYMRIRDLANEAHVSTTTILRFCRKMHCVGFSEFKVKLKIYLQDQRPKKISDDKTIFLEFMDRVSTPIFQVSINKACQMIYNASNVIFVGIGSSGILASYGARHFSALDKFSVYIDDPFYPIVGRDLENSVSVIFSVSGETTEPIRQANMLKNKKSQIISITNSKNCTLAKIADLSISYYIQTARTISSDVTTQLPVLFIIETIAKKVHNMALTPSSNY</sequence>
<dbReference type="HOGENOM" id="CLU_055769_4_0_9"/>
<feature type="domain" description="HTH rpiR-type" evidence="4">
    <location>
        <begin position="1"/>
        <end position="73"/>
    </location>
</feature>
<name>I9NPH3_9FIRM</name>
<dbReference type="InterPro" id="IPR047640">
    <property type="entry name" value="RpiR-like"/>
</dbReference>
<protein>
    <submittedName>
        <fullName evidence="6">Transcriptional regulator, RpiR family</fullName>
    </submittedName>
</protein>
<dbReference type="GO" id="GO:0003700">
    <property type="term" value="F:DNA-binding transcription factor activity"/>
    <property type="evidence" value="ECO:0007669"/>
    <property type="project" value="InterPro"/>
</dbReference>
<dbReference type="InterPro" id="IPR000281">
    <property type="entry name" value="HTH_RpiR"/>
</dbReference>
<proteinExistence type="predicted"/>
<keyword evidence="3" id="KW-0804">Transcription</keyword>
<dbReference type="PROSITE" id="PS51071">
    <property type="entry name" value="HTH_RPIR"/>
    <property type="match status" value="1"/>
</dbReference>
<dbReference type="OrthoDB" id="1648815at2"/>
<dbReference type="GO" id="GO:0097367">
    <property type="term" value="F:carbohydrate derivative binding"/>
    <property type="evidence" value="ECO:0007669"/>
    <property type="project" value="InterPro"/>
</dbReference>
<dbReference type="AlphaFoldDB" id="I9NPH3"/>
<dbReference type="Proteomes" id="UP000005361">
    <property type="component" value="Chromosome"/>
</dbReference>
<evidence type="ECO:0000259" key="5">
    <source>
        <dbReference type="PROSITE" id="PS51464"/>
    </source>
</evidence>
<dbReference type="InterPro" id="IPR035472">
    <property type="entry name" value="RpiR-like_SIS"/>
</dbReference>
<dbReference type="Pfam" id="PF01380">
    <property type="entry name" value="SIS"/>
    <property type="match status" value="1"/>
</dbReference>
<dbReference type="SUPFAM" id="SSF53697">
    <property type="entry name" value="SIS domain"/>
    <property type="match status" value="1"/>
</dbReference>
<dbReference type="Pfam" id="PF01418">
    <property type="entry name" value="HTH_6"/>
    <property type="match status" value="1"/>
</dbReference>
<dbReference type="PROSITE" id="PS51464">
    <property type="entry name" value="SIS"/>
    <property type="match status" value="1"/>
</dbReference>
<gene>
    <name evidence="6" type="ORF">JBW_03170</name>
</gene>
<dbReference type="Gene3D" id="1.10.10.10">
    <property type="entry name" value="Winged helix-like DNA-binding domain superfamily/Winged helix DNA-binding domain"/>
    <property type="match status" value="1"/>
</dbReference>
<reference evidence="6 7" key="1">
    <citation type="journal article" date="2015" name="Genome Announc.">
        <title>Complete Genome Sequence of Pelosinus fermentans JBW45, a Member of a Remarkably Competitive Group of Negativicutes in the Firmicutes Phylum.</title>
        <authorList>
            <person name="De Leon K.B."/>
            <person name="Utturkar S.M."/>
            <person name="Camilleri L.B."/>
            <person name="Elias D.A."/>
            <person name="Arkin A.P."/>
            <person name="Fields M.W."/>
            <person name="Brown S.D."/>
            <person name="Wall J.D."/>
        </authorList>
    </citation>
    <scope>NUCLEOTIDE SEQUENCE [LARGE SCALE GENOMIC DNA]</scope>
    <source>
        <strain evidence="6 7">JBW45</strain>
    </source>
</reference>
<evidence type="ECO:0000256" key="2">
    <source>
        <dbReference type="ARBA" id="ARBA00023125"/>
    </source>
</evidence>
<dbReference type="InterPro" id="IPR046348">
    <property type="entry name" value="SIS_dom_sf"/>
</dbReference>
<dbReference type="InterPro" id="IPR036388">
    <property type="entry name" value="WH-like_DNA-bd_sf"/>
</dbReference>
<evidence type="ECO:0000256" key="3">
    <source>
        <dbReference type="ARBA" id="ARBA00023163"/>
    </source>
</evidence>
<dbReference type="CDD" id="cd05013">
    <property type="entry name" value="SIS_RpiR"/>
    <property type="match status" value="1"/>
</dbReference>
<dbReference type="SUPFAM" id="SSF46689">
    <property type="entry name" value="Homeodomain-like"/>
    <property type="match status" value="1"/>
</dbReference>
<evidence type="ECO:0000313" key="6">
    <source>
        <dbReference type="EMBL" id="AJQ28511.1"/>
    </source>
</evidence>
<dbReference type="EMBL" id="CP010978">
    <property type="protein sequence ID" value="AJQ28511.1"/>
    <property type="molecule type" value="Genomic_DNA"/>
</dbReference>
<dbReference type="PANTHER" id="PTHR30514">
    <property type="entry name" value="GLUCOKINASE"/>
    <property type="match status" value="1"/>
</dbReference>
<dbReference type="PANTHER" id="PTHR30514:SF1">
    <property type="entry name" value="HTH-TYPE TRANSCRIPTIONAL REGULATOR HEXR-RELATED"/>
    <property type="match status" value="1"/>
</dbReference>
<dbReference type="GO" id="GO:1901135">
    <property type="term" value="P:carbohydrate derivative metabolic process"/>
    <property type="evidence" value="ECO:0007669"/>
    <property type="project" value="InterPro"/>
</dbReference>
<evidence type="ECO:0000313" key="7">
    <source>
        <dbReference type="Proteomes" id="UP000005361"/>
    </source>
</evidence>
<dbReference type="KEGG" id="pft:JBW_03170"/>
<reference evidence="7" key="2">
    <citation type="submission" date="2015-02" db="EMBL/GenBank/DDBJ databases">
        <title>Complete Genome Sequence of Pelosinus fermentans JBW45.</title>
        <authorList>
            <person name="De Leon K.B."/>
            <person name="Utturkar S.M."/>
            <person name="Camilleri L.B."/>
            <person name="Arkin A.P."/>
            <person name="Fields M.W."/>
            <person name="Brown S.D."/>
            <person name="Wall J.D."/>
        </authorList>
    </citation>
    <scope>NUCLEOTIDE SEQUENCE [LARGE SCALE GENOMIC DNA]</scope>
    <source>
        <strain evidence="7">JBW45</strain>
    </source>
</reference>
<evidence type="ECO:0000259" key="4">
    <source>
        <dbReference type="PROSITE" id="PS51071"/>
    </source>
</evidence>
<dbReference type="RefSeq" id="WP_007958128.1">
    <property type="nucleotide sequence ID" value="NZ_CP010978.1"/>
</dbReference>
<feature type="domain" description="SIS" evidence="5">
    <location>
        <begin position="104"/>
        <end position="242"/>
    </location>
</feature>
<evidence type="ECO:0000256" key="1">
    <source>
        <dbReference type="ARBA" id="ARBA00023015"/>
    </source>
</evidence>
<organism evidence="6 7">
    <name type="scientific">Pelosinus fermentans JBW45</name>
    <dbReference type="NCBI Taxonomy" id="1192197"/>
    <lineage>
        <taxon>Bacteria</taxon>
        <taxon>Bacillati</taxon>
        <taxon>Bacillota</taxon>
        <taxon>Negativicutes</taxon>
        <taxon>Selenomonadales</taxon>
        <taxon>Sporomusaceae</taxon>
        <taxon>Pelosinus</taxon>
    </lineage>
</organism>
<dbReference type="GO" id="GO:0003677">
    <property type="term" value="F:DNA binding"/>
    <property type="evidence" value="ECO:0007669"/>
    <property type="project" value="UniProtKB-KW"/>
</dbReference>
<dbReference type="Gene3D" id="3.40.50.10490">
    <property type="entry name" value="Glucose-6-phosphate isomerase like protein, domain 1"/>
    <property type="match status" value="1"/>
</dbReference>
<accession>I9NPH3</accession>